<dbReference type="InterPro" id="IPR056785">
    <property type="entry name" value="YkcA/B-like_C"/>
</dbReference>
<evidence type="ECO:0000313" key="12">
    <source>
        <dbReference type="Proteomes" id="UP000479756"/>
    </source>
</evidence>
<feature type="transmembrane region" description="Helical" evidence="8">
    <location>
        <begin position="303"/>
        <end position="326"/>
    </location>
</feature>
<sequence length="586" mass="60885">MSLSDRALLFGTFDPTATITLDKLSGFLVPQALAVRAFGFSQWALALPQVVEGLVTVAVVFAIARRWRGPRTGLFAAAAFATTPLLASVFGHVMEDALVTMCLACAVLAWQRAVASARILPLVVSGSWVAIGFQAKMLQAWFVMPALVVGLLLVPSLGRAARWGRAGVLVAVSVVGSVAWMTVLQLLPPSGRPYIDGSTSNNIFATVFGYNGVNRFVPHLVPGAVADFVSTVTTVGASGSSPLKLLLPQVTTQVGWLYPLAGAGVLAIALTIRRRADRALGVAMVLWLATAALVISASTVPHAAYYAALSVPLSLLAAVGCSAAVRACRSGAPGLARLALPALVGAQAAWTLVILGATGIAPLWLGIAVAVLGGAAVIVAVARRRGAVILAVASMLLAPAAWTASELDPSLAGSANDAYGGPRLESVGFFFRATGSLVDTNTFDHFAIAPPVLWSPPRALTVERRALAGYVRAHRPAGGVLFVADSWESAAPYILDAGLPVEALGGFSGAAPSPTLARVRSGVAAGALRFFLLPTQVPPPHAHPTERERILDWVTRSCTWIPDDAYEGATTLVRQSLWDCSPGAPR</sequence>
<feature type="domain" description="Putative mannosyltransferase YkcA/B-like C-terminal" evidence="10">
    <location>
        <begin position="468"/>
        <end position="555"/>
    </location>
</feature>
<dbReference type="RefSeq" id="WP_163472926.1">
    <property type="nucleotide sequence ID" value="NZ_JAAGWZ010000002.1"/>
</dbReference>
<dbReference type="GO" id="GO:0010041">
    <property type="term" value="P:response to iron(III) ion"/>
    <property type="evidence" value="ECO:0007669"/>
    <property type="project" value="TreeGrafter"/>
</dbReference>
<feature type="transmembrane region" description="Helical" evidence="8">
    <location>
        <begin position="168"/>
        <end position="187"/>
    </location>
</feature>
<dbReference type="GO" id="GO:0009103">
    <property type="term" value="P:lipopolysaccharide biosynthetic process"/>
    <property type="evidence" value="ECO:0007669"/>
    <property type="project" value="UniProtKB-ARBA"/>
</dbReference>
<reference evidence="11 12" key="1">
    <citation type="journal article" date="2014" name="Int. J. Syst. Evol. Microbiol.">
        <title>Description of Galbitalea soli gen. nov., sp. nov., and Frondihabitans sucicola sp. nov.</title>
        <authorList>
            <person name="Kim S.J."/>
            <person name="Lim J.M."/>
            <person name="Ahn J.H."/>
            <person name="Weon H.Y."/>
            <person name="Hamada M."/>
            <person name="Suzuki K."/>
            <person name="Ahn T.Y."/>
            <person name="Kwon S.W."/>
        </authorList>
    </citation>
    <scope>NUCLEOTIDE SEQUENCE [LARGE SCALE GENOMIC DNA]</scope>
    <source>
        <strain evidence="11 12">NBRC 108727</strain>
    </source>
</reference>
<feature type="transmembrane region" description="Helical" evidence="8">
    <location>
        <begin position="141"/>
        <end position="161"/>
    </location>
</feature>
<keyword evidence="7 8" id="KW-0472">Membrane</keyword>
<evidence type="ECO:0000256" key="3">
    <source>
        <dbReference type="ARBA" id="ARBA00022676"/>
    </source>
</evidence>
<dbReference type="Pfam" id="PF24878">
    <property type="entry name" value="YkcB_C"/>
    <property type="match status" value="1"/>
</dbReference>
<evidence type="ECO:0000256" key="6">
    <source>
        <dbReference type="ARBA" id="ARBA00022989"/>
    </source>
</evidence>
<dbReference type="GO" id="GO:0005886">
    <property type="term" value="C:plasma membrane"/>
    <property type="evidence" value="ECO:0007669"/>
    <property type="project" value="UniProtKB-SubCell"/>
</dbReference>
<feature type="transmembrane region" description="Helical" evidence="8">
    <location>
        <begin position="43"/>
        <end position="64"/>
    </location>
</feature>
<feature type="transmembrane region" description="Helical" evidence="8">
    <location>
        <begin position="279"/>
        <end position="297"/>
    </location>
</feature>
<comment type="subcellular location">
    <subcellularLocation>
        <location evidence="1">Cell membrane</location>
        <topology evidence="1">Multi-pass membrane protein</topology>
    </subcellularLocation>
</comment>
<feature type="domain" description="Glycosyltransferase RgtA/B/C/D-like" evidence="9">
    <location>
        <begin position="32"/>
        <end position="175"/>
    </location>
</feature>
<organism evidence="11 12">
    <name type="scientific">Galbitalea soli</name>
    <dbReference type="NCBI Taxonomy" id="1268042"/>
    <lineage>
        <taxon>Bacteria</taxon>
        <taxon>Bacillati</taxon>
        <taxon>Actinomycetota</taxon>
        <taxon>Actinomycetes</taxon>
        <taxon>Micrococcales</taxon>
        <taxon>Microbacteriaceae</taxon>
        <taxon>Galbitalea</taxon>
    </lineage>
</organism>
<dbReference type="InterPro" id="IPR050297">
    <property type="entry name" value="LipidA_mod_glycosyltrf_83"/>
</dbReference>
<dbReference type="EMBL" id="JAAGWZ010000002">
    <property type="protein sequence ID" value="NEM91247.1"/>
    <property type="molecule type" value="Genomic_DNA"/>
</dbReference>
<evidence type="ECO:0000256" key="5">
    <source>
        <dbReference type="ARBA" id="ARBA00022692"/>
    </source>
</evidence>
<evidence type="ECO:0000256" key="1">
    <source>
        <dbReference type="ARBA" id="ARBA00004651"/>
    </source>
</evidence>
<keyword evidence="4 11" id="KW-0808">Transferase</keyword>
<keyword evidence="6 8" id="KW-1133">Transmembrane helix</keyword>
<feature type="transmembrane region" description="Helical" evidence="8">
    <location>
        <begin position="338"/>
        <end position="357"/>
    </location>
</feature>
<keyword evidence="5 8" id="KW-0812">Transmembrane</keyword>
<evidence type="ECO:0000256" key="7">
    <source>
        <dbReference type="ARBA" id="ARBA00023136"/>
    </source>
</evidence>
<name>A0A7C9PN33_9MICO</name>
<accession>A0A7C9PN33</accession>
<dbReference type="PANTHER" id="PTHR33908:SF3">
    <property type="entry name" value="UNDECAPRENYL PHOSPHATE-ALPHA-4-AMINO-4-DEOXY-L-ARABINOSE ARABINOSYL TRANSFERASE"/>
    <property type="match status" value="1"/>
</dbReference>
<comment type="caution">
    <text evidence="11">The sequence shown here is derived from an EMBL/GenBank/DDBJ whole genome shotgun (WGS) entry which is preliminary data.</text>
</comment>
<dbReference type="GO" id="GO:0016763">
    <property type="term" value="F:pentosyltransferase activity"/>
    <property type="evidence" value="ECO:0007669"/>
    <property type="project" value="TreeGrafter"/>
</dbReference>
<feature type="transmembrane region" description="Helical" evidence="8">
    <location>
        <begin position="387"/>
        <end position="404"/>
    </location>
</feature>
<gene>
    <name evidence="11" type="ORF">G3T37_07735</name>
</gene>
<evidence type="ECO:0000259" key="10">
    <source>
        <dbReference type="Pfam" id="PF24878"/>
    </source>
</evidence>
<dbReference type="Proteomes" id="UP000479756">
    <property type="component" value="Unassembled WGS sequence"/>
</dbReference>
<dbReference type="Pfam" id="PF13231">
    <property type="entry name" value="PMT_2"/>
    <property type="match status" value="1"/>
</dbReference>
<feature type="transmembrane region" description="Helical" evidence="8">
    <location>
        <begin position="73"/>
        <end position="91"/>
    </location>
</feature>
<dbReference type="InterPro" id="IPR038731">
    <property type="entry name" value="RgtA/B/C-like"/>
</dbReference>
<evidence type="ECO:0000256" key="8">
    <source>
        <dbReference type="SAM" id="Phobius"/>
    </source>
</evidence>
<evidence type="ECO:0000256" key="4">
    <source>
        <dbReference type="ARBA" id="ARBA00022679"/>
    </source>
</evidence>
<dbReference type="PANTHER" id="PTHR33908">
    <property type="entry name" value="MANNOSYLTRANSFERASE YKCB-RELATED"/>
    <property type="match status" value="1"/>
</dbReference>
<feature type="transmembrane region" description="Helical" evidence="8">
    <location>
        <begin position="255"/>
        <end position="272"/>
    </location>
</feature>
<keyword evidence="3" id="KW-0328">Glycosyltransferase</keyword>
<evidence type="ECO:0000256" key="2">
    <source>
        <dbReference type="ARBA" id="ARBA00022475"/>
    </source>
</evidence>
<proteinExistence type="predicted"/>
<feature type="transmembrane region" description="Helical" evidence="8">
    <location>
        <begin position="363"/>
        <end position="382"/>
    </location>
</feature>
<protein>
    <submittedName>
        <fullName evidence="11">Glycosyltransferase family 39 protein</fullName>
    </submittedName>
</protein>
<keyword evidence="12" id="KW-1185">Reference proteome</keyword>
<keyword evidence="2" id="KW-1003">Cell membrane</keyword>
<dbReference type="AlphaFoldDB" id="A0A7C9PN33"/>
<evidence type="ECO:0000259" key="9">
    <source>
        <dbReference type="Pfam" id="PF13231"/>
    </source>
</evidence>
<evidence type="ECO:0000313" key="11">
    <source>
        <dbReference type="EMBL" id="NEM91247.1"/>
    </source>
</evidence>